<dbReference type="InterPro" id="IPR051013">
    <property type="entry name" value="MBL_superfamily_lactonases"/>
</dbReference>
<gene>
    <name evidence="7" type="ORF">FB45DRAFT_941116</name>
</gene>
<comment type="caution">
    <text evidence="7">The sequence shown here is derived from an EMBL/GenBank/DDBJ whole genome shotgun (WGS) entry which is preliminary data.</text>
</comment>
<protein>
    <recommendedName>
        <fullName evidence="6">Metallo-beta-lactamase domain-containing protein</fullName>
    </recommendedName>
</protein>
<dbReference type="Proteomes" id="UP001221142">
    <property type="component" value="Unassembled WGS sequence"/>
</dbReference>
<evidence type="ECO:0000256" key="2">
    <source>
        <dbReference type="ARBA" id="ARBA00022723"/>
    </source>
</evidence>
<evidence type="ECO:0000256" key="3">
    <source>
        <dbReference type="ARBA" id="ARBA00022801"/>
    </source>
</evidence>
<comment type="similarity">
    <text evidence="1">Belongs to the metallo-beta-lactamase superfamily.</text>
</comment>
<dbReference type="Gene3D" id="3.60.15.10">
    <property type="entry name" value="Ribonuclease Z/Hydroxyacylglutathione hydrolase-like"/>
    <property type="match status" value="1"/>
</dbReference>
<feature type="domain" description="Metallo-beta-lactamase" evidence="6">
    <location>
        <begin position="120"/>
        <end position="224"/>
    </location>
</feature>
<dbReference type="PANTHER" id="PTHR42978:SF5">
    <property type="entry name" value="METALLO-BETA-LACTAMASE DOMAIN-CONTAINING PROTEIN"/>
    <property type="match status" value="1"/>
</dbReference>
<keyword evidence="2" id="KW-0479">Metal-binding</keyword>
<dbReference type="CDD" id="cd07730">
    <property type="entry name" value="metallo-hydrolase-like_MBL-fold"/>
    <property type="match status" value="1"/>
</dbReference>
<dbReference type="Pfam" id="PF00753">
    <property type="entry name" value="Lactamase_B"/>
    <property type="match status" value="1"/>
</dbReference>
<organism evidence="7 8">
    <name type="scientific">Roridomyces roridus</name>
    <dbReference type="NCBI Taxonomy" id="1738132"/>
    <lineage>
        <taxon>Eukaryota</taxon>
        <taxon>Fungi</taxon>
        <taxon>Dikarya</taxon>
        <taxon>Basidiomycota</taxon>
        <taxon>Agaricomycotina</taxon>
        <taxon>Agaricomycetes</taxon>
        <taxon>Agaricomycetidae</taxon>
        <taxon>Agaricales</taxon>
        <taxon>Marasmiineae</taxon>
        <taxon>Mycenaceae</taxon>
        <taxon>Roridomyces</taxon>
    </lineage>
</organism>
<evidence type="ECO:0000256" key="4">
    <source>
        <dbReference type="ARBA" id="ARBA00022833"/>
    </source>
</evidence>
<dbReference type="AlphaFoldDB" id="A0AAD7B664"/>
<proteinExistence type="inferred from homology"/>
<dbReference type="GO" id="GO:0046872">
    <property type="term" value="F:metal ion binding"/>
    <property type="evidence" value="ECO:0007669"/>
    <property type="project" value="UniProtKB-KW"/>
</dbReference>
<keyword evidence="3" id="KW-0378">Hydrolase</keyword>
<dbReference type="InterPro" id="IPR036866">
    <property type="entry name" value="RibonucZ/Hydroxyglut_hydro"/>
</dbReference>
<feature type="signal peptide" evidence="5">
    <location>
        <begin position="1"/>
        <end position="17"/>
    </location>
</feature>
<evidence type="ECO:0000259" key="6">
    <source>
        <dbReference type="Pfam" id="PF00753"/>
    </source>
</evidence>
<dbReference type="InterPro" id="IPR001279">
    <property type="entry name" value="Metallo-B-lactamas"/>
</dbReference>
<dbReference type="EMBL" id="JARKIF010000032">
    <property type="protein sequence ID" value="KAJ7611827.1"/>
    <property type="molecule type" value="Genomic_DNA"/>
</dbReference>
<dbReference type="GO" id="GO:0016787">
    <property type="term" value="F:hydrolase activity"/>
    <property type="evidence" value="ECO:0007669"/>
    <property type="project" value="UniProtKB-KW"/>
</dbReference>
<keyword evidence="4" id="KW-0862">Zinc</keyword>
<keyword evidence="8" id="KW-1185">Reference proteome</keyword>
<feature type="chain" id="PRO_5042204733" description="Metallo-beta-lactamase domain-containing protein" evidence="5">
    <location>
        <begin position="18"/>
        <end position="381"/>
    </location>
</feature>
<keyword evidence="5" id="KW-0732">Signal</keyword>
<dbReference type="SUPFAM" id="SSF56281">
    <property type="entry name" value="Metallo-hydrolase/oxidoreductase"/>
    <property type="match status" value="1"/>
</dbReference>
<evidence type="ECO:0000256" key="1">
    <source>
        <dbReference type="ARBA" id="ARBA00007749"/>
    </source>
</evidence>
<evidence type="ECO:0000313" key="7">
    <source>
        <dbReference type="EMBL" id="KAJ7611827.1"/>
    </source>
</evidence>
<accession>A0AAD7B664</accession>
<evidence type="ECO:0000256" key="5">
    <source>
        <dbReference type="SAM" id="SignalP"/>
    </source>
</evidence>
<name>A0AAD7B664_9AGAR</name>
<reference evidence="7" key="1">
    <citation type="submission" date="2023-03" db="EMBL/GenBank/DDBJ databases">
        <title>Massive genome expansion in bonnet fungi (Mycena s.s.) driven by repeated elements and novel gene families across ecological guilds.</title>
        <authorList>
            <consortium name="Lawrence Berkeley National Laboratory"/>
            <person name="Harder C.B."/>
            <person name="Miyauchi S."/>
            <person name="Viragh M."/>
            <person name="Kuo A."/>
            <person name="Thoen E."/>
            <person name="Andreopoulos B."/>
            <person name="Lu D."/>
            <person name="Skrede I."/>
            <person name="Drula E."/>
            <person name="Henrissat B."/>
            <person name="Morin E."/>
            <person name="Kohler A."/>
            <person name="Barry K."/>
            <person name="LaButti K."/>
            <person name="Morin E."/>
            <person name="Salamov A."/>
            <person name="Lipzen A."/>
            <person name="Mereny Z."/>
            <person name="Hegedus B."/>
            <person name="Baldrian P."/>
            <person name="Stursova M."/>
            <person name="Weitz H."/>
            <person name="Taylor A."/>
            <person name="Grigoriev I.V."/>
            <person name="Nagy L.G."/>
            <person name="Martin F."/>
            <person name="Kauserud H."/>
        </authorList>
    </citation>
    <scope>NUCLEOTIDE SEQUENCE</scope>
    <source>
        <strain evidence="7">9284</strain>
    </source>
</reference>
<dbReference type="PANTHER" id="PTHR42978">
    <property type="entry name" value="QUORUM-QUENCHING LACTONASE YTNP-RELATED-RELATED"/>
    <property type="match status" value="1"/>
</dbReference>
<sequence length="381" mass="41291">MFLPSALLLLLAGQARASYKDFGIPQSSATVSVKVFNVGFLELINATHTFANPVVPGHESVTFPMYSFLIEHNTSKSHQTRHMFDLGIRKDPQNLAPAFSSAITAGLASLKEDKDITELLEDGSIPLTSIDAVIWSHSHIDHIGDMSKFPNTTGLIYGQGTNTETFNTTFPNAQLQESDFAGHNITEVDFSNTKLSFSGLPAIDFFGDGSFYLLNTPGHALGHMSALARVTPTTFISMGGDTFHHVAEARPFPDFQHNFPCPGDLVASARSTISTDFFWSPRTHNGSFDIPSRAQPLLSISDLPDSVYVDPSTAAVSLEKIATFDADEDILVLVAHDASAAGSLPYFPASLNGWKKAGLKKEIVWNFVNASNPAFFFDVTA</sequence>
<evidence type="ECO:0000313" key="8">
    <source>
        <dbReference type="Proteomes" id="UP001221142"/>
    </source>
</evidence>